<accession>A0AAD2G002</accession>
<keyword evidence="1" id="KW-0732">Signal</keyword>
<organism evidence="2 3">
    <name type="scientific">Cylindrotheca closterium</name>
    <dbReference type="NCBI Taxonomy" id="2856"/>
    <lineage>
        <taxon>Eukaryota</taxon>
        <taxon>Sar</taxon>
        <taxon>Stramenopiles</taxon>
        <taxon>Ochrophyta</taxon>
        <taxon>Bacillariophyta</taxon>
        <taxon>Bacillariophyceae</taxon>
        <taxon>Bacillariophycidae</taxon>
        <taxon>Bacillariales</taxon>
        <taxon>Bacillariaceae</taxon>
        <taxon>Cylindrotheca</taxon>
    </lineage>
</organism>
<evidence type="ECO:0000256" key="1">
    <source>
        <dbReference type="SAM" id="SignalP"/>
    </source>
</evidence>
<reference evidence="2" key="1">
    <citation type="submission" date="2023-08" db="EMBL/GenBank/DDBJ databases">
        <authorList>
            <person name="Audoor S."/>
            <person name="Bilcke G."/>
        </authorList>
    </citation>
    <scope>NUCLEOTIDE SEQUENCE</scope>
</reference>
<dbReference type="Proteomes" id="UP001295423">
    <property type="component" value="Unassembled WGS sequence"/>
</dbReference>
<protein>
    <submittedName>
        <fullName evidence="2">Uncharacterized protein</fullName>
    </submittedName>
</protein>
<keyword evidence="3" id="KW-1185">Reference proteome</keyword>
<sequence>MKSLLWLLTLVIVFGVSSAFHTPKPPLRCSNRAKLYSYSSQNDESLNSVGDYVKQVHGGKYQFGDAGINSIGQEFAETGYGSEAPKEDVESSLLAEIPRWANRMGTERGIESKLCGTISLSSSPVSISIVNEERTWEPFYVKVLITAANEPQTDASGSFDDTHPLSIHPRAGTLAPRGGAVNLCDPNKPYSDAATITVDASGDLSLLLSEEHALYVLIGTEEEKWYYQIER</sequence>
<comment type="caution">
    <text evidence="2">The sequence shown here is derived from an EMBL/GenBank/DDBJ whole genome shotgun (WGS) entry which is preliminary data.</text>
</comment>
<feature type="chain" id="PRO_5041963959" evidence="1">
    <location>
        <begin position="20"/>
        <end position="231"/>
    </location>
</feature>
<proteinExistence type="predicted"/>
<feature type="signal peptide" evidence="1">
    <location>
        <begin position="1"/>
        <end position="19"/>
    </location>
</feature>
<dbReference type="EMBL" id="CAKOGP040001980">
    <property type="protein sequence ID" value="CAJ1958750.1"/>
    <property type="molecule type" value="Genomic_DNA"/>
</dbReference>
<evidence type="ECO:0000313" key="2">
    <source>
        <dbReference type="EMBL" id="CAJ1958750.1"/>
    </source>
</evidence>
<evidence type="ECO:0000313" key="3">
    <source>
        <dbReference type="Proteomes" id="UP001295423"/>
    </source>
</evidence>
<dbReference type="AlphaFoldDB" id="A0AAD2G002"/>
<name>A0AAD2G002_9STRA</name>
<gene>
    <name evidence="2" type="ORF">CYCCA115_LOCUS17332</name>
</gene>